<name>A0A098PW68_9XANT</name>
<dbReference type="HOGENOM" id="CLU_1427499_0_0_6"/>
<dbReference type="InterPro" id="IPR036590">
    <property type="entry name" value="SRAP-like"/>
</dbReference>
<dbReference type="SUPFAM" id="SSF143081">
    <property type="entry name" value="BB1717-like"/>
    <property type="match status" value="1"/>
</dbReference>
<evidence type="ECO:0000313" key="1">
    <source>
        <dbReference type="EMBL" id="KGE51006.1"/>
    </source>
</evidence>
<dbReference type="RefSeq" id="WP_042823860.1">
    <property type="nucleotide sequence ID" value="NZ_KN173625.1"/>
</dbReference>
<sequence>MITRILQLSARVASNAWVEVGVGADADILVADRGGKREERATFGHRAPGQQRPIHLQEPGGLGGVDLAIWETQRCAIPLCGFVCTASADGTTAATWLSQDGSAVYAAGLRNVMDIGGRLQMGFSLLVASSASMPTYRPLCIDADVSKWLHMGGAEAMRHLTPWRLERCAAAAGVRPEWASEAASARIARV</sequence>
<proteinExistence type="predicted"/>
<dbReference type="AlphaFoldDB" id="A0A098PW68"/>
<comment type="caution">
    <text evidence="1">The sequence shown here is derived from an EMBL/GenBank/DDBJ whole genome shotgun (WGS) entry which is preliminary data.</text>
</comment>
<accession>A0A098PW68</accession>
<evidence type="ECO:0000313" key="2">
    <source>
        <dbReference type="Proteomes" id="UP000028012"/>
    </source>
</evidence>
<gene>
    <name evidence="1" type="ORF">GW15_0217115</name>
</gene>
<organism evidence="1 2">
    <name type="scientific">Xanthomonas axonopodis pv. vasculorum</name>
    <dbReference type="NCBI Taxonomy" id="325777"/>
    <lineage>
        <taxon>Bacteria</taxon>
        <taxon>Pseudomonadati</taxon>
        <taxon>Pseudomonadota</taxon>
        <taxon>Gammaproteobacteria</taxon>
        <taxon>Lysobacterales</taxon>
        <taxon>Lysobacteraceae</taxon>
        <taxon>Xanthomonas</taxon>
    </lineage>
</organism>
<dbReference type="Proteomes" id="UP000028012">
    <property type="component" value="Unassembled WGS sequence"/>
</dbReference>
<dbReference type="EMBL" id="JPHD02000113">
    <property type="protein sequence ID" value="KGE51006.1"/>
    <property type="molecule type" value="Genomic_DNA"/>
</dbReference>
<protein>
    <submittedName>
        <fullName evidence="1">Uncharacterized protein</fullName>
    </submittedName>
</protein>
<reference evidence="1 2" key="1">
    <citation type="submission" date="2014-09" db="EMBL/GenBank/DDBJ databases">
        <title>A draft genome sequence for Xanthomonas axonopodis pv. vasculorum NCPPB 900.</title>
        <authorList>
            <person name="Harrison J."/>
            <person name="Studholme D.J."/>
        </authorList>
    </citation>
    <scope>NUCLEOTIDE SEQUENCE [LARGE SCALE GENOMIC DNA]</scope>
    <source>
        <strain evidence="1 2">NCPPB 900</strain>
    </source>
</reference>